<keyword evidence="2" id="KW-0472">Membrane</keyword>
<dbReference type="AlphaFoldDB" id="A0AAV0VGH9"/>
<dbReference type="Proteomes" id="UP001160148">
    <property type="component" value="Unassembled WGS sequence"/>
</dbReference>
<accession>A0AAV0VGH9</accession>
<evidence type="ECO:0000313" key="3">
    <source>
        <dbReference type="EMBL" id="CAI6343319.1"/>
    </source>
</evidence>
<organism evidence="3 4">
    <name type="scientific">Macrosiphum euphorbiae</name>
    <name type="common">potato aphid</name>
    <dbReference type="NCBI Taxonomy" id="13131"/>
    <lineage>
        <taxon>Eukaryota</taxon>
        <taxon>Metazoa</taxon>
        <taxon>Ecdysozoa</taxon>
        <taxon>Arthropoda</taxon>
        <taxon>Hexapoda</taxon>
        <taxon>Insecta</taxon>
        <taxon>Pterygota</taxon>
        <taxon>Neoptera</taxon>
        <taxon>Paraneoptera</taxon>
        <taxon>Hemiptera</taxon>
        <taxon>Sternorrhyncha</taxon>
        <taxon>Aphidomorpha</taxon>
        <taxon>Aphidoidea</taxon>
        <taxon>Aphididae</taxon>
        <taxon>Macrosiphini</taxon>
        <taxon>Macrosiphum</taxon>
    </lineage>
</organism>
<dbReference type="EMBL" id="CARXXK010000001">
    <property type="protein sequence ID" value="CAI6343319.1"/>
    <property type="molecule type" value="Genomic_DNA"/>
</dbReference>
<gene>
    <name evidence="3" type="ORF">MEUPH1_LOCUS603</name>
</gene>
<comment type="caution">
    <text evidence="3">The sequence shown here is derived from an EMBL/GenBank/DDBJ whole genome shotgun (WGS) entry which is preliminary data.</text>
</comment>
<feature type="region of interest" description="Disordered" evidence="1">
    <location>
        <begin position="29"/>
        <end position="52"/>
    </location>
</feature>
<name>A0AAV0VGH9_9HEMI</name>
<evidence type="ECO:0000313" key="4">
    <source>
        <dbReference type="Proteomes" id="UP001160148"/>
    </source>
</evidence>
<reference evidence="3 4" key="1">
    <citation type="submission" date="2023-01" db="EMBL/GenBank/DDBJ databases">
        <authorList>
            <person name="Whitehead M."/>
        </authorList>
    </citation>
    <scope>NUCLEOTIDE SEQUENCE [LARGE SCALE GENOMIC DNA]</scope>
</reference>
<keyword evidence="2" id="KW-1133">Transmembrane helix</keyword>
<proteinExistence type="predicted"/>
<keyword evidence="4" id="KW-1185">Reference proteome</keyword>
<feature type="transmembrane region" description="Helical" evidence="2">
    <location>
        <begin position="6"/>
        <end position="25"/>
    </location>
</feature>
<sequence>MIYQQLTTVFIFIITYHIMVSGQLTDKQKRSLSRHYSRPMQRGGQLQSPPTGFKYMNKADIYKIFPRNSFKITSLRNAVSNNNRKSLSPPRGGRKKIVKTVVKKIVRKR</sequence>
<keyword evidence="2" id="KW-0812">Transmembrane</keyword>
<protein>
    <submittedName>
        <fullName evidence="3">Uncharacterized protein</fullName>
    </submittedName>
</protein>
<evidence type="ECO:0000256" key="2">
    <source>
        <dbReference type="SAM" id="Phobius"/>
    </source>
</evidence>
<evidence type="ECO:0000256" key="1">
    <source>
        <dbReference type="SAM" id="MobiDB-lite"/>
    </source>
</evidence>